<dbReference type="AlphaFoldDB" id="A0A7J6M7L5"/>
<evidence type="ECO:0000313" key="4">
    <source>
        <dbReference type="Proteomes" id="UP000570595"/>
    </source>
</evidence>
<accession>A0A7J6M7L5</accession>
<dbReference type="Proteomes" id="UP000570595">
    <property type="component" value="Unassembled WGS sequence"/>
</dbReference>
<name>A0A7J6M7L5_PEROL</name>
<comment type="caution">
    <text evidence="2">The sequence shown here is derived from an EMBL/GenBank/DDBJ whole genome shotgun (WGS) entry which is preliminary data.</text>
</comment>
<proteinExistence type="predicted"/>
<evidence type="ECO:0000313" key="2">
    <source>
        <dbReference type="EMBL" id="KAF4667465.1"/>
    </source>
</evidence>
<evidence type="ECO:0000256" key="1">
    <source>
        <dbReference type="SAM" id="MobiDB-lite"/>
    </source>
</evidence>
<feature type="compositionally biased region" description="Acidic residues" evidence="1">
    <location>
        <begin position="255"/>
        <end position="283"/>
    </location>
</feature>
<feature type="region of interest" description="Disordered" evidence="1">
    <location>
        <begin position="767"/>
        <end position="796"/>
    </location>
</feature>
<gene>
    <name evidence="2" type="ORF">FOL46_002523</name>
    <name evidence="3" type="ORF">FOZ61_006687</name>
</gene>
<dbReference type="OrthoDB" id="435740at2759"/>
<evidence type="ECO:0000313" key="5">
    <source>
        <dbReference type="Proteomes" id="UP000572268"/>
    </source>
</evidence>
<evidence type="ECO:0000313" key="3">
    <source>
        <dbReference type="EMBL" id="KAF4668285.1"/>
    </source>
</evidence>
<feature type="region of interest" description="Disordered" evidence="1">
    <location>
        <begin position="254"/>
        <end position="289"/>
    </location>
</feature>
<reference evidence="4 5" key="1">
    <citation type="submission" date="2020-04" db="EMBL/GenBank/DDBJ databases">
        <title>Perkinsus olseni comparative genomics.</title>
        <authorList>
            <person name="Bogema D.R."/>
        </authorList>
    </citation>
    <scope>NUCLEOTIDE SEQUENCE [LARGE SCALE GENOMIC DNA]</scope>
    <source>
        <strain evidence="3">ATCC PRA-179</strain>
        <strain evidence="2">ATCC PRA-31</strain>
    </source>
</reference>
<sequence length="796" mass="87983">MNFDQIFNGAQMRFVGSLTEIDALCQLFLAMMASVVPKMIGKARKNPKAALAANKRLMLRGAPPVGAVYKMAPVELRRSMQKVAREHIWKKDLWEAYMFRAAALRSELLVTDLCLILDATALGKSRSPALARFLLDEVVRKGNNVNYKMSFRDVVMALNAGAKMRLGGDKRWVDELLTMGLRRISGTDRHAASPNDIALFLHSLARLSVSATQMEAARSSVASEITARIPKLTDGHTLSLLLHGFSPLGSAGLEEATEDEDRDGDDEGEEDEPFEEYDGEEQQETTKPLTITHRPVLKMLFKQVVENINKERVFNNMDSPKELEANGLVPPSLIPALNGRIEELTAKMKPCDIVRFMRYTAQLPVIETRKLLPEILYRIRHFTPASCLEILRLLRQNPSFDEHGKVESTIFYRLIRGDSARFLTFEQVCHLAGVVLEDSPTWEARECLLTCLLKFKAKNEGVPPPEVVIHALSVYSRLGIRDTHWVHVCNSTLYPLPDLPPPILSMLASALARLSLPTVADHLGVYIAAQNADWSSTQSSAAASLLYSAALFALQPPGRQPDTMTADTLQPALAQARRAARKDPEVASALGLFALTDVGKSMGASAPPVQANRPRCAFEMALLDHIRQNWTGVEVREAAVTAGPVVSLAVIAPLQVAAFAQRRAAMADGDYDVEVEVPKAPALGPDDWVILEALPNGHKTWYHYSDALASQTMKKRRHTVTAAKYAELQALRTKGYRVLCVSEYMWPGDTEKRTDVILDQFAHLASGKKEAKSYSETVADESATDGDVPDHDRHPS</sequence>
<dbReference type="EMBL" id="JABANN010000181">
    <property type="protein sequence ID" value="KAF4667465.1"/>
    <property type="molecule type" value="Genomic_DNA"/>
</dbReference>
<dbReference type="EMBL" id="JABAHT010000039">
    <property type="protein sequence ID" value="KAF4668285.1"/>
    <property type="molecule type" value="Genomic_DNA"/>
</dbReference>
<evidence type="ECO:0008006" key="6">
    <source>
        <dbReference type="Google" id="ProtNLM"/>
    </source>
</evidence>
<dbReference type="Proteomes" id="UP000572268">
    <property type="component" value="Unassembled WGS sequence"/>
</dbReference>
<protein>
    <recommendedName>
        <fullName evidence="6">RAP domain-containing protein</fullName>
    </recommendedName>
</protein>
<organism evidence="2 5">
    <name type="scientific">Perkinsus olseni</name>
    <name type="common">Perkinsus atlanticus</name>
    <dbReference type="NCBI Taxonomy" id="32597"/>
    <lineage>
        <taxon>Eukaryota</taxon>
        <taxon>Sar</taxon>
        <taxon>Alveolata</taxon>
        <taxon>Perkinsozoa</taxon>
        <taxon>Perkinsea</taxon>
        <taxon>Perkinsida</taxon>
        <taxon>Perkinsidae</taxon>
        <taxon>Perkinsus</taxon>
    </lineage>
</organism>